<feature type="domain" description="HAMP" evidence="26">
    <location>
        <begin position="179"/>
        <end position="231"/>
    </location>
</feature>
<comment type="catalytic activity">
    <reaction evidence="1">
        <text>ATP + protein L-histidine = ADP + protein N-phospho-L-histidine.</text>
        <dbReference type="EC" id="2.7.13.3"/>
    </reaction>
</comment>
<dbReference type="Pfam" id="PF00512">
    <property type="entry name" value="HisKA"/>
    <property type="match status" value="1"/>
</dbReference>
<evidence type="ECO:0000256" key="13">
    <source>
        <dbReference type="ARBA" id="ARBA00022840"/>
    </source>
</evidence>
<evidence type="ECO:0000256" key="7">
    <source>
        <dbReference type="ARBA" id="ARBA00022553"/>
    </source>
</evidence>
<dbReference type="Pfam" id="PF02518">
    <property type="entry name" value="HATPase_c"/>
    <property type="match status" value="1"/>
</dbReference>
<comment type="caution">
    <text evidence="27">The sequence shown here is derived from an EMBL/GenBank/DDBJ whole genome shotgun (WGS) entry which is preliminary data.</text>
</comment>
<keyword evidence="11 27" id="KW-0418">Kinase</keyword>
<dbReference type="GO" id="GO:0005524">
    <property type="term" value="F:ATP binding"/>
    <property type="evidence" value="ECO:0007669"/>
    <property type="project" value="UniProtKB-KW"/>
</dbReference>
<accession>A0A124FMU8</accession>
<keyword evidence="9 24" id="KW-0812">Transmembrane</keyword>
<evidence type="ECO:0000256" key="19">
    <source>
        <dbReference type="ARBA" id="ARBA00023026"/>
    </source>
</evidence>
<keyword evidence="15" id="KW-0904">Protein phosphatase</keyword>
<evidence type="ECO:0000256" key="15">
    <source>
        <dbReference type="ARBA" id="ARBA00022912"/>
    </source>
</evidence>
<evidence type="ECO:0000256" key="23">
    <source>
        <dbReference type="ARBA" id="ARBA00041776"/>
    </source>
</evidence>
<keyword evidence="17" id="KW-0902">Two-component regulatory system</keyword>
<dbReference type="Gene3D" id="6.10.340.10">
    <property type="match status" value="1"/>
</dbReference>
<evidence type="ECO:0000256" key="14">
    <source>
        <dbReference type="ARBA" id="ARBA00022842"/>
    </source>
</evidence>
<keyword evidence="7" id="KW-0597">Phosphoprotein</keyword>
<dbReference type="SMART" id="SM00388">
    <property type="entry name" value="HisKA"/>
    <property type="match status" value="1"/>
</dbReference>
<dbReference type="PROSITE" id="PS50109">
    <property type="entry name" value="HIS_KIN"/>
    <property type="match status" value="1"/>
</dbReference>
<dbReference type="Pfam" id="PF00672">
    <property type="entry name" value="HAMP"/>
    <property type="match status" value="1"/>
</dbReference>
<evidence type="ECO:0000256" key="18">
    <source>
        <dbReference type="ARBA" id="ARBA00023016"/>
    </source>
</evidence>
<keyword evidence="21" id="KW-0464">Manganese</keyword>
<dbReference type="EC" id="2.7.13.3" evidence="5"/>
<dbReference type="InterPro" id="IPR036890">
    <property type="entry name" value="HATPase_C_sf"/>
</dbReference>
<evidence type="ECO:0000256" key="17">
    <source>
        <dbReference type="ARBA" id="ARBA00023012"/>
    </source>
</evidence>
<sequence length="455" mass="49405">MSMRWRLFGAFALVIIIALGTIAVVTRYTTEQEVQRFLGYGGQVGLENLARTLENYYADNGSWSGIVSSPAAMPGRGQGQRGSGMAGIGSHILVDANGVVVYSPREDEIGVSLSDQQLSQSINLEVSGELVGYLIPEGGIPELPDNFEGLLIERVNRATLLAALVSGGIAILLALVLATIILKPVRDLTAAARKMSAGDLSQRVEVQGKGEINALGQTFNKMAESLQDAEVRRRAMTADIAHELRNPLAIQRAHLEALQDGVYPLNSESLEPIAEQNQQLTRLVEDLRTLALADAGSLDLNKRKIDLIEVCRDTVKRFEPQTLGKNIKLFTDCQLEGLLVEADKERLQQILDNLMQNAIRYTPEAGRIRLTLLREGGFGVFKIHNNGPQLSEQALKRLFERFYRAEKARDRASGGTGLGLAIARQLAETHGGSLDGANHPDGGVVFTLTLPLIPG</sequence>
<dbReference type="CDD" id="cd00082">
    <property type="entry name" value="HisKA"/>
    <property type="match status" value="1"/>
</dbReference>
<dbReference type="Gene3D" id="1.10.287.130">
    <property type="match status" value="1"/>
</dbReference>
<dbReference type="PANTHER" id="PTHR44936">
    <property type="entry name" value="SENSOR PROTEIN CREC"/>
    <property type="match status" value="1"/>
</dbReference>
<dbReference type="CDD" id="cd00075">
    <property type="entry name" value="HATPase"/>
    <property type="match status" value="1"/>
</dbReference>
<evidence type="ECO:0000256" key="9">
    <source>
        <dbReference type="ARBA" id="ARBA00022692"/>
    </source>
</evidence>
<dbReference type="EMBL" id="LGFU01000120">
    <property type="protein sequence ID" value="KUK45898.1"/>
    <property type="molecule type" value="Genomic_DNA"/>
</dbReference>
<evidence type="ECO:0000256" key="24">
    <source>
        <dbReference type="SAM" id="Phobius"/>
    </source>
</evidence>
<keyword evidence="13" id="KW-0067">ATP-binding</keyword>
<evidence type="ECO:0000259" key="25">
    <source>
        <dbReference type="PROSITE" id="PS50109"/>
    </source>
</evidence>
<evidence type="ECO:0000256" key="4">
    <source>
        <dbReference type="ARBA" id="ARBA00004651"/>
    </source>
</evidence>
<dbReference type="GO" id="GO:0000155">
    <property type="term" value="F:phosphorelay sensor kinase activity"/>
    <property type="evidence" value="ECO:0007669"/>
    <property type="project" value="InterPro"/>
</dbReference>
<dbReference type="PROSITE" id="PS50885">
    <property type="entry name" value="HAMP"/>
    <property type="match status" value="1"/>
</dbReference>
<reference evidence="27 28" key="1">
    <citation type="journal article" date="2015" name="MBio">
        <title>Genome-Resolved Metagenomic Analysis Reveals Roles for Candidate Phyla and Other Microbial Community Members in Biogeochemical Transformations in Oil Reservoirs.</title>
        <authorList>
            <person name="Hu P."/>
            <person name="Tom L."/>
            <person name="Singh A."/>
            <person name="Thomas B.C."/>
            <person name="Baker B.J."/>
            <person name="Piceno Y.M."/>
            <person name="Andersen G.L."/>
            <person name="Banfield J.F."/>
        </authorList>
    </citation>
    <scope>NUCLEOTIDE SEQUENCE [LARGE SCALE GENOMIC DNA]</scope>
    <source>
        <strain evidence="27">46_16</strain>
    </source>
</reference>
<evidence type="ECO:0000256" key="5">
    <source>
        <dbReference type="ARBA" id="ARBA00012438"/>
    </source>
</evidence>
<dbReference type="InterPro" id="IPR036097">
    <property type="entry name" value="HisK_dim/P_sf"/>
</dbReference>
<evidence type="ECO:0000256" key="3">
    <source>
        <dbReference type="ARBA" id="ARBA00001946"/>
    </source>
</evidence>
<dbReference type="Proteomes" id="UP000064249">
    <property type="component" value="Unassembled WGS sequence"/>
</dbReference>
<evidence type="ECO:0000259" key="26">
    <source>
        <dbReference type="PROSITE" id="PS50885"/>
    </source>
</evidence>
<comment type="cofactor">
    <cofactor evidence="3">
        <name>Mg(2+)</name>
        <dbReference type="ChEBI" id="CHEBI:18420"/>
    </cofactor>
</comment>
<gene>
    <name evidence="27" type="ORF">XD73_1228</name>
</gene>
<dbReference type="GO" id="GO:0005886">
    <property type="term" value="C:plasma membrane"/>
    <property type="evidence" value="ECO:0007669"/>
    <property type="project" value="UniProtKB-SubCell"/>
</dbReference>
<keyword evidence="10" id="KW-0547">Nucleotide-binding</keyword>
<keyword evidence="18" id="KW-0346">Stress response</keyword>
<feature type="domain" description="Histidine kinase" evidence="25">
    <location>
        <begin position="239"/>
        <end position="454"/>
    </location>
</feature>
<evidence type="ECO:0000256" key="22">
    <source>
        <dbReference type="ARBA" id="ARBA00040454"/>
    </source>
</evidence>
<dbReference type="PANTHER" id="PTHR44936:SF9">
    <property type="entry name" value="SENSOR PROTEIN CREC"/>
    <property type="match status" value="1"/>
</dbReference>
<feature type="transmembrane region" description="Helical" evidence="24">
    <location>
        <begin position="160"/>
        <end position="185"/>
    </location>
</feature>
<dbReference type="SUPFAM" id="SSF47384">
    <property type="entry name" value="Homodimeric domain of signal transducing histidine kinase"/>
    <property type="match status" value="1"/>
</dbReference>
<evidence type="ECO:0000256" key="10">
    <source>
        <dbReference type="ARBA" id="ARBA00022741"/>
    </source>
</evidence>
<dbReference type="PRINTS" id="PR00344">
    <property type="entry name" value="BCTRLSENSOR"/>
</dbReference>
<dbReference type="SUPFAM" id="SSF158472">
    <property type="entry name" value="HAMP domain-like"/>
    <property type="match status" value="1"/>
</dbReference>
<keyword evidence="8" id="KW-0808">Transferase</keyword>
<evidence type="ECO:0000256" key="16">
    <source>
        <dbReference type="ARBA" id="ARBA00022989"/>
    </source>
</evidence>
<dbReference type="FunFam" id="3.30.565.10:FF:000013">
    <property type="entry name" value="Two-component sensor histidine kinase"/>
    <property type="match status" value="1"/>
</dbReference>
<dbReference type="InterPro" id="IPR005467">
    <property type="entry name" value="His_kinase_dom"/>
</dbReference>
<keyword evidence="6" id="KW-1003">Cell membrane</keyword>
<evidence type="ECO:0000256" key="12">
    <source>
        <dbReference type="ARBA" id="ARBA00022801"/>
    </source>
</evidence>
<proteinExistence type="predicted"/>
<dbReference type="AlphaFoldDB" id="A0A124FMU8"/>
<dbReference type="InterPro" id="IPR003594">
    <property type="entry name" value="HATPase_dom"/>
</dbReference>
<organism evidence="27 28">
    <name type="scientific">Anaerolinea thermophila</name>
    <dbReference type="NCBI Taxonomy" id="167964"/>
    <lineage>
        <taxon>Bacteria</taxon>
        <taxon>Bacillati</taxon>
        <taxon>Chloroflexota</taxon>
        <taxon>Anaerolineae</taxon>
        <taxon>Anaerolineales</taxon>
        <taxon>Anaerolineaceae</taxon>
        <taxon>Anaerolinea</taxon>
    </lineage>
</organism>
<dbReference type="InterPro" id="IPR050980">
    <property type="entry name" value="2C_sensor_his_kinase"/>
</dbReference>
<keyword evidence="20 24" id="KW-0472">Membrane</keyword>
<comment type="subcellular location">
    <subcellularLocation>
        <location evidence="4">Cell membrane</location>
        <topology evidence="4">Multi-pass membrane protein</topology>
    </subcellularLocation>
</comment>
<keyword evidence="12" id="KW-0378">Hydrolase</keyword>
<dbReference type="InterPro" id="IPR003660">
    <property type="entry name" value="HAMP_dom"/>
</dbReference>
<name>A0A124FMU8_9CHLR</name>
<keyword evidence="16 24" id="KW-1133">Transmembrane helix</keyword>
<evidence type="ECO:0000256" key="2">
    <source>
        <dbReference type="ARBA" id="ARBA00001936"/>
    </source>
</evidence>
<evidence type="ECO:0000256" key="11">
    <source>
        <dbReference type="ARBA" id="ARBA00022777"/>
    </source>
</evidence>
<dbReference type="InterPro" id="IPR003661">
    <property type="entry name" value="HisK_dim/P_dom"/>
</dbReference>
<dbReference type="Gene3D" id="3.30.565.10">
    <property type="entry name" value="Histidine kinase-like ATPase, C-terminal domain"/>
    <property type="match status" value="1"/>
</dbReference>
<dbReference type="SUPFAM" id="SSF55874">
    <property type="entry name" value="ATPase domain of HSP90 chaperone/DNA topoisomerase II/histidine kinase"/>
    <property type="match status" value="1"/>
</dbReference>
<dbReference type="CDD" id="cd06225">
    <property type="entry name" value="HAMP"/>
    <property type="match status" value="1"/>
</dbReference>
<evidence type="ECO:0000313" key="27">
    <source>
        <dbReference type="EMBL" id="KUK45898.1"/>
    </source>
</evidence>
<evidence type="ECO:0000256" key="20">
    <source>
        <dbReference type="ARBA" id="ARBA00023136"/>
    </source>
</evidence>
<dbReference type="InterPro" id="IPR004358">
    <property type="entry name" value="Sig_transdc_His_kin-like_C"/>
</dbReference>
<keyword evidence="19" id="KW-0843">Virulence</keyword>
<keyword evidence="14" id="KW-0460">Magnesium</keyword>
<evidence type="ECO:0000256" key="6">
    <source>
        <dbReference type="ARBA" id="ARBA00022475"/>
    </source>
</evidence>
<protein>
    <recommendedName>
        <fullName evidence="22">Signal transduction histidine-protein kinase/phosphatase MprB</fullName>
        <ecNumber evidence="5">2.7.13.3</ecNumber>
    </recommendedName>
    <alternativeName>
        <fullName evidence="23">Mycobacterial persistence regulator B</fullName>
    </alternativeName>
</protein>
<dbReference type="SMART" id="SM00387">
    <property type="entry name" value="HATPase_c"/>
    <property type="match status" value="1"/>
</dbReference>
<evidence type="ECO:0000256" key="8">
    <source>
        <dbReference type="ARBA" id="ARBA00022679"/>
    </source>
</evidence>
<dbReference type="GO" id="GO:0004721">
    <property type="term" value="F:phosphoprotein phosphatase activity"/>
    <property type="evidence" value="ECO:0007669"/>
    <property type="project" value="UniProtKB-KW"/>
</dbReference>
<dbReference type="SMART" id="SM00304">
    <property type="entry name" value="HAMP"/>
    <property type="match status" value="1"/>
</dbReference>
<comment type="cofactor">
    <cofactor evidence="2">
        <name>Mn(2+)</name>
        <dbReference type="ChEBI" id="CHEBI:29035"/>
    </cofactor>
</comment>
<evidence type="ECO:0000313" key="28">
    <source>
        <dbReference type="Proteomes" id="UP000064249"/>
    </source>
</evidence>
<evidence type="ECO:0000256" key="21">
    <source>
        <dbReference type="ARBA" id="ARBA00023211"/>
    </source>
</evidence>
<evidence type="ECO:0000256" key="1">
    <source>
        <dbReference type="ARBA" id="ARBA00000085"/>
    </source>
</evidence>